<feature type="region of interest" description="Disordered" evidence="1">
    <location>
        <begin position="99"/>
        <end position="133"/>
    </location>
</feature>
<dbReference type="Proteomes" id="UP001153620">
    <property type="component" value="Chromosome 4"/>
</dbReference>
<proteinExistence type="predicted"/>
<protein>
    <recommendedName>
        <fullName evidence="2">SAM domain-containing protein</fullName>
    </recommendedName>
</protein>
<dbReference type="FunFam" id="1.10.150.50:FF:000071">
    <property type="entry name" value="Caskin, isoform D"/>
    <property type="match status" value="1"/>
</dbReference>
<dbReference type="SUPFAM" id="SSF47769">
    <property type="entry name" value="SAM/Pointed domain"/>
    <property type="match status" value="2"/>
</dbReference>
<name>A0A9N9S6K3_9DIPT</name>
<dbReference type="GO" id="GO:0007409">
    <property type="term" value="P:axonogenesis"/>
    <property type="evidence" value="ECO:0007669"/>
    <property type="project" value="TreeGrafter"/>
</dbReference>
<dbReference type="PANTHER" id="PTHR24155:SF11">
    <property type="entry name" value="CASKIN, ISOFORM B"/>
    <property type="match status" value="1"/>
</dbReference>
<feature type="compositionally biased region" description="Acidic residues" evidence="1">
    <location>
        <begin position="594"/>
        <end position="603"/>
    </location>
</feature>
<dbReference type="GO" id="GO:0035591">
    <property type="term" value="F:signaling adaptor activity"/>
    <property type="evidence" value="ECO:0007669"/>
    <property type="project" value="TreeGrafter"/>
</dbReference>
<feature type="compositionally biased region" description="Basic and acidic residues" evidence="1">
    <location>
        <begin position="47"/>
        <end position="58"/>
    </location>
</feature>
<feature type="compositionally biased region" description="Polar residues" evidence="1">
    <location>
        <begin position="36"/>
        <end position="46"/>
    </location>
</feature>
<dbReference type="SMART" id="SM00454">
    <property type="entry name" value="SAM"/>
    <property type="match status" value="2"/>
</dbReference>
<evidence type="ECO:0000313" key="3">
    <source>
        <dbReference type="EMBL" id="CAG9810502.1"/>
    </source>
</evidence>
<dbReference type="GO" id="GO:0019903">
    <property type="term" value="F:protein phosphatase binding"/>
    <property type="evidence" value="ECO:0007669"/>
    <property type="project" value="TreeGrafter"/>
</dbReference>
<feature type="compositionally biased region" description="Polar residues" evidence="1">
    <location>
        <begin position="582"/>
        <end position="592"/>
    </location>
</feature>
<keyword evidence="4" id="KW-1185">Reference proteome</keyword>
<feature type="domain" description="SAM" evidence="2">
    <location>
        <begin position="148"/>
        <end position="214"/>
    </location>
</feature>
<reference evidence="3" key="2">
    <citation type="submission" date="2022-10" db="EMBL/GenBank/DDBJ databases">
        <authorList>
            <consortium name="ENA_rothamsted_submissions"/>
            <consortium name="culmorum"/>
            <person name="King R."/>
        </authorList>
    </citation>
    <scope>NUCLEOTIDE SEQUENCE</scope>
</reference>
<dbReference type="PROSITE" id="PS50105">
    <property type="entry name" value="SAM_DOMAIN"/>
    <property type="match status" value="2"/>
</dbReference>
<dbReference type="AlphaFoldDB" id="A0A9N9S6K3"/>
<feature type="region of interest" description="Disordered" evidence="1">
    <location>
        <begin position="1"/>
        <end position="58"/>
    </location>
</feature>
<reference evidence="3" key="1">
    <citation type="submission" date="2022-01" db="EMBL/GenBank/DDBJ databases">
        <authorList>
            <person name="King R."/>
        </authorList>
    </citation>
    <scope>NUCLEOTIDE SEQUENCE</scope>
</reference>
<feature type="domain" description="SAM" evidence="2">
    <location>
        <begin position="220"/>
        <end position="284"/>
    </location>
</feature>
<dbReference type="GO" id="GO:0007185">
    <property type="term" value="P:cell surface receptor protein tyrosine phosphatase signaling pathway"/>
    <property type="evidence" value="ECO:0007669"/>
    <property type="project" value="TreeGrafter"/>
</dbReference>
<dbReference type="Pfam" id="PF00536">
    <property type="entry name" value="SAM_1"/>
    <property type="match status" value="2"/>
</dbReference>
<dbReference type="GO" id="GO:0030424">
    <property type="term" value="C:axon"/>
    <property type="evidence" value="ECO:0007669"/>
    <property type="project" value="TreeGrafter"/>
</dbReference>
<dbReference type="Gene3D" id="1.10.150.50">
    <property type="entry name" value="Transcription Factor, Ets-1"/>
    <property type="match status" value="2"/>
</dbReference>
<feature type="region of interest" description="Disordered" evidence="1">
    <location>
        <begin position="554"/>
        <end position="603"/>
    </location>
</feature>
<feature type="compositionally biased region" description="Low complexity" evidence="1">
    <location>
        <begin position="104"/>
        <end position="124"/>
    </location>
</feature>
<dbReference type="PANTHER" id="PTHR24155">
    <property type="entry name" value="OSTEOCLAST-STIMULATING FACTOR 1"/>
    <property type="match status" value="1"/>
</dbReference>
<evidence type="ECO:0000313" key="4">
    <source>
        <dbReference type="Proteomes" id="UP001153620"/>
    </source>
</evidence>
<feature type="compositionally biased region" description="Low complexity" evidence="1">
    <location>
        <begin position="558"/>
        <end position="574"/>
    </location>
</feature>
<organism evidence="3 4">
    <name type="scientific">Chironomus riparius</name>
    <dbReference type="NCBI Taxonomy" id="315576"/>
    <lineage>
        <taxon>Eukaryota</taxon>
        <taxon>Metazoa</taxon>
        <taxon>Ecdysozoa</taxon>
        <taxon>Arthropoda</taxon>
        <taxon>Hexapoda</taxon>
        <taxon>Insecta</taxon>
        <taxon>Pterygota</taxon>
        <taxon>Neoptera</taxon>
        <taxon>Endopterygota</taxon>
        <taxon>Diptera</taxon>
        <taxon>Nematocera</taxon>
        <taxon>Chironomoidea</taxon>
        <taxon>Chironomidae</taxon>
        <taxon>Chironominae</taxon>
        <taxon>Chironomus</taxon>
    </lineage>
</organism>
<sequence length="639" mass="71185">MRKLNVNKNSIMSRSQKSIPQPKKVAPPSVPDMYRYNNSPQSPSQLKDNDDGGFKRHLMEPLSPSCLTVSYQRRSADPISHKAAIYYHQQYGLQEDQGIDLTQSPGRDSPGSSSGSAGSGSRHSTVSLDSGRSSSYLTGSVDRMSTQSDHDMIVNWLLMLNSDDFLPYAGNFSSAGYDLGTITRMTPEDLTAIGITNPHHREVIKAHIEELQVNDSLPHYVPGSIDEWLRLLRLEEYIIPLQNEGFQSVRDMTKLNEEDLEDIGIVKLGHQKKILLAIKRVKDILSGKVVVPCVNFCCQPQMQPAIAIGPVYSQSQLHEDQFTHIPTKTTYYDPRMVPDIQPITPYANQLPHPQPYPHHPQMSHAMQSWRRSYDDGDITPTNEIMEAKNEATGGGTLPRQQRQTKRSVTPVKIDLPPQQPLFNTNYTAEALKQMSMYYSSPAAAIAHQQRQEAELCQKVEKCYIDGTNVHYRPQYVTPNYQQMMYQHQIMQQQQQPMFGKLYAGQTHQTQAEVHVEHSQVEVCMSNSSIDSIDQIPFANENAGTIKQRALNRHDLPQSASSSSTSSSNSSASTAIPLCSTGGRVTSPATTECDTNLDDPDDSDTVFNDINIMLNKLNGEIDIMIEHGAANAGNNGAAEE</sequence>
<evidence type="ECO:0000259" key="2">
    <source>
        <dbReference type="PROSITE" id="PS50105"/>
    </source>
</evidence>
<dbReference type="InterPro" id="IPR013761">
    <property type="entry name" value="SAM/pointed_sf"/>
</dbReference>
<dbReference type="InterPro" id="IPR001660">
    <property type="entry name" value="SAM"/>
</dbReference>
<feature type="compositionally biased region" description="Polar residues" evidence="1">
    <location>
        <begin position="1"/>
        <end position="19"/>
    </location>
</feature>
<dbReference type="EMBL" id="OU895880">
    <property type="protein sequence ID" value="CAG9810502.1"/>
    <property type="molecule type" value="Genomic_DNA"/>
</dbReference>
<gene>
    <name evidence="3" type="ORF">CHIRRI_LOCUS13315</name>
</gene>
<dbReference type="GO" id="GO:0005925">
    <property type="term" value="C:focal adhesion"/>
    <property type="evidence" value="ECO:0007669"/>
    <property type="project" value="TreeGrafter"/>
</dbReference>
<accession>A0A9N9S6K3</accession>
<evidence type="ECO:0000256" key="1">
    <source>
        <dbReference type="SAM" id="MobiDB-lite"/>
    </source>
</evidence>
<dbReference type="OrthoDB" id="6156898at2759"/>